<dbReference type="PANTHER" id="PTHR30420:SF1">
    <property type="entry name" value="ARGININE N-SUCCINYLTRANSFERASE"/>
    <property type="match status" value="1"/>
</dbReference>
<dbReference type="SUPFAM" id="SSF55729">
    <property type="entry name" value="Acyl-CoA N-acyltransferases (Nat)"/>
    <property type="match status" value="1"/>
</dbReference>
<dbReference type="AlphaFoldDB" id="A0A1I4NKJ9"/>
<dbReference type="STRING" id="1720063.SAMN05216217_101385"/>
<evidence type="ECO:0000256" key="2">
    <source>
        <dbReference type="ARBA" id="ARBA00022679"/>
    </source>
</evidence>
<protein>
    <recommendedName>
        <fullName evidence="4">Arginine N-succinyltransferase</fullName>
        <ecNumber evidence="4">2.3.1.109</ecNumber>
    </recommendedName>
</protein>
<gene>
    <name evidence="5" type="ORF">SAMN05216217_101385</name>
</gene>
<dbReference type="GO" id="GO:0008791">
    <property type="term" value="F:arginine N-succinyltransferase activity"/>
    <property type="evidence" value="ECO:0007669"/>
    <property type="project" value="UniProtKB-UniRule"/>
</dbReference>
<evidence type="ECO:0000256" key="4">
    <source>
        <dbReference type="NCBIfam" id="TIGR03244"/>
    </source>
</evidence>
<proteinExistence type="predicted"/>
<dbReference type="InterPro" id="IPR017650">
    <property type="entry name" value="Arginine_N-succinylTrfase"/>
</dbReference>
<dbReference type="Proteomes" id="UP000243629">
    <property type="component" value="Unassembled WGS sequence"/>
</dbReference>
<dbReference type="InterPro" id="IPR007041">
    <property type="entry name" value="Arg_succinylTrfase_AstA/AruG"/>
</dbReference>
<dbReference type="Pfam" id="PF04958">
    <property type="entry name" value="AstA"/>
    <property type="match status" value="1"/>
</dbReference>
<keyword evidence="1" id="KW-0056">Arginine metabolism</keyword>
<evidence type="ECO:0000256" key="1">
    <source>
        <dbReference type="ARBA" id="ARBA00022503"/>
    </source>
</evidence>
<keyword evidence="3" id="KW-0012">Acyltransferase</keyword>
<keyword evidence="2 5" id="KW-0808">Transferase</keyword>
<dbReference type="InterPro" id="IPR016181">
    <property type="entry name" value="Acyl_CoA_acyltransferase"/>
</dbReference>
<organism evidence="5 6">
    <name type="scientific">Halopseudomonas yangmingensis</name>
    <dbReference type="NCBI Taxonomy" id="1720063"/>
    <lineage>
        <taxon>Bacteria</taxon>
        <taxon>Pseudomonadati</taxon>
        <taxon>Pseudomonadota</taxon>
        <taxon>Gammaproteobacteria</taxon>
        <taxon>Pseudomonadales</taxon>
        <taxon>Pseudomonadaceae</taxon>
        <taxon>Halopseudomonas</taxon>
    </lineage>
</organism>
<keyword evidence="6" id="KW-1185">Reference proteome</keyword>
<dbReference type="GO" id="GO:0006527">
    <property type="term" value="P:L-arginine catabolic process"/>
    <property type="evidence" value="ECO:0007669"/>
    <property type="project" value="UniProtKB-UniRule"/>
</dbReference>
<dbReference type="NCBIfam" id="TIGR03243">
    <property type="entry name" value="arg_catab_AOST"/>
    <property type="match status" value="1"/>
</dbReference>
<evidence type="ECO:0000313" key="5">
    <source>
        <dbReference type="EMBL" id="SFM16052.1"/>
    </source>
</evidence>
<accession>A0A1I4NKJ9</accession>
<dbReference type="RefSeq" id="WP_093471881.1">
    <property type="nucleotide sequence ID" value="NZ_FOUI01000001.1"/>
</dbReference>
<dbReference type="OrthoDB" id="21121at2"/>
<evidence type="ECO:0000313" key="6">
    <source>
        <dbReference type="Proteomes" id="UP000243629"/>
    </source>
</evidence>
<sequence length="349" mass="38366">MLLRSARSDDLAALLALAERAGAGLASLPASEDSLARRLQVVEQSFRGLVDRTEADYMFVLEGPQGELIGCSAMLAAAGLREPWYSFRMGLTVTACRELDIYRQHPTLFLVNDLTGSTALCSFYLEHAWRRSLLGRQLSKARLLFLAEHPADFAERVIVEMRGVSDAEGNSPFWDSLGQHFFRMDFARADHLTGIGQKSFIAEMMPRFPLYSCFLSEAAREAIGRVHPESEAALAMHHEEGMQYQGYIDIFDGGATLEAPAGQIRAVRDSRQLLLATGTPGETAQDYLIYNRNRLDCRMIAARAREAAGTLVVSEQDAARLGLRSASLVRAVPLAPPGEGQAIDPYLQG</sequence>
<name>A0A1I4NKJ9_9GAMM</name>
<dbReference type="PANTHER" id="PTHR30420">
    <property type="entry name" value="N-SUCCINYLARGININE DIHYDROLASE"/>
    <property type="match status" value="1"/>
</dbReference>
<dbReference type="NCBIfam" id="TIGR03244">
    <property type="entry name" value="arg_catab_AstA"/>
    <property type="match status" value="1"/>
</dbReference>
<evidence type="ECO:0000256" key="3">
    <source>
        <dbReference type="ARBA" id="ARBA00023315"/>
    </source>
</evidence>
<reference evidence="6" key="1">
    <citation type="submission" date="2016-10" db="EMBL/GenBank/DDBJ databases">
        <authorList>
            <person name="Varghese N."/>
            <person name="Submissions S."/>
        </authorList>
    </citation>
    <scope>NUCLEOTIDE SEQUENCE [LARGE SCALE GENOMIC DNA]</scope>
    <source>
        <strain evidence="6">DSM 24213</strain>
    </source>
</reference>
<dbReference type="EC" id="2.3.1.109" evidence="4"/>
<dbReference type="EMBL" id="FOUI01000001">
    <property type="protein sequence ID" value="SFM16052.1"/>
    <property type="molecule type" value="Genomic_DNA"/>
</dbReference>